<dbReference type="Pfam" id="PF12796">
    <property type="entry name" value="Ank_2"/>
    <property type="match status" value="1"/>
</dbReference>
<reference evidence="2" key="1">
    <citation type="submission" date="2003-07" db="EMBL/GenBank/DDBJ databases">
        <title>Survey sequencing of Euplotes vannus macronuclear genes.</title>
        <authorList>
            <person name="Apel A.K."/>
            <person name="Hankeln T."/>
            <person name="Schmidt E.R."/>
        </authorList>
    </citation>
    <scope>NUCLEOTIDE SEQUENCE</scope>
</reference>
<proteinExistence type="predicted"/>
<dbReference type="PANTHER" id="PTHR22677">
    <property type="entry name" value="ANKYRIN REPEAT DOMAIN-CONTAINING PROTEIN 60"/>
    <property type="match status" value="1"/>
</dbReference>
<dbReference type="AlphaFoldDB" id="Q6A1N4"/>
<dbReference type="SUPFAM" id="SSF48403">
    <property type="entry name" value="Ankyrin repeat"/>
    <property type="match status" value="1"/>
</dbReference>
<dbReference type="SMART" id="SM00248">
    <property type="entry name" value="ANK"/>
    <property type="match status" value="3"/>
</dbReference>
<dbReference type="Pfam" id="PF00023">
    <property type="entry name" value="Ank"/>
    <property type="match status" value="1"/>
</dbReference>
<dbReference type="EMBL" id="AJ698387">
    <property type="protein sequence ID" value="CAH04411.1"/>
    <property type="molecule type" value="Genomic_DNA"/>
</dbReference>
<accession>Q6A1N4</accession>
<dbReference type="Gene3D" id="1.25.40.20">
    <property type="entry name" value="Ankyrin repeat-containing domain"/>
    <property type="match status" value="1"/>
</dbReference>
<dbReference type="PRINTS" id="PR01415">
    <property type="entry name" value="ANKYRIN"/>
</dbReference>
<feature type="repeat" description="ANK" evidence="1">
    <location>
        <begin position="72"/>
        <end position="105"/>
    </location>
</feature>
<dbReference type="InterPro" id="IPR036770">
    <property type="entry name" value="Ankyrin_rpt-contain_sf"/>
</dbReference>
<dbReference type="InterPro" id="IPR039323">
    <property type="entry name" value="ANKRD_45/46/60"/>
</dbReference>
<organism evidence="2">
    <name type="scientific">Euplotes vannus</name>
    <name type="common">Marine ciliate</name>
    <name type="synonym">Moneuplotes vannus</name>
    <dbReference type="NCBI Taxonomy" id="5939"/>
    <lineage>
        <taxon>Eukaryota</taxon>
        <taxon>Sar</taxon>
        <taxon>Alveolata</taxon>
        <taxon>Ciliophora</taxon>
        <taxon>Intramacronucleata</taxon>
        <taxon>Spirotrichea</taxon>
        <taxon>Hypotrichia</taxon>
        <taxon>Euplotida</taxon>
        <taxon>Euplotidae</taxon>
        <taxon>Euplotes</taxon>
    </lineage>
</organism>
<feature type="repeat" description="ANK" evidence="1">
    <location>
        <begin position="39"/>
        <end position="71"/>
    </location>
</feature>
<dbReference type="InterPro" id="IPR002110">
    <property type="entry name" value="Ankyrin_rpt"/>
</dbReference>
<protein>
    <submittedName>
        <fullName evidence="2">Ankyrin</fullName>
    </submittedName>
</protein>
<dbReference type="PANTHER" id="PTHR22677:SF4">
    <property type="entry name" value="USHER SYNDROME TYPE-1G PROTEIN-LIKE PROTEIN"/>
    <property type="match status" value="1"/>
</dbReference>
<evidence type="ECO:0000313" key="2">
    <source>
        <dbReference type="EMBL" id="CAH04411.1"/>
    </source>
</evidence>
<sequence>MADKKTRLLLWKATETRKHDIIPKVLAKGIPIDEPLTEAGMVGLHLACAQGDLDSARIFIENGADVNSSDKVGRTALHFASANGESPDLIDFLISNGANPNAQSSGGDTPLIKAILFDNAEVVRSLIEGGADKTISNASGRDAISFAEASKNEDIIALLD</sequence>
<name>Q6A1N4_EUPVA</name>
<dbReference type="PROSITE" id="PS50088">
    <property type="entry name" value="ANK_REPEAT"/>
    <property type="match status" value="3"/>
</dbReference>
<dbReference type="PROSITE" id="PS50297">
    <property type="entry name" value="ANK_REP_REGION"/>
    <property type="match status" value="3"/>
</dbReference>
<evidence type="ECO:0000256" key="1">
    <source>
        <dbReference type="PROSITE-ProRule" id="PRU00023"/>
    </source>
</evidence>
<feature type="repeat" description="ANK" evidence="1">
    <location>
        <begin position="106"/>
        <end position="138"/>
    </location>
</feature>
<keyword evidence="1" id="KW-0040">ANK repeat</keyword>